<evidence type="ECO:0000256" key="2">
    <source>
        <dbReference type="SAM" id="Phobius"/>
    </source>
</evidence>
<keyword evidence="2" id="KW-1133">Transmembrane helix</keyword>
<feature type="region of interest" description="Disordered" evidence="1">
    <location>
        <begin position="1"/>
        <end position="21"/>
    </location>
</feature>
<evidence type="ECO:0000313" key="3">
    <source>
        <dbReference type="EMBL" id="ETO17148.1"/>
    </source>
</evidence>
<keyword evidence="2" id="KW-0472">Membrane</keyword>
<keyword evidence="4" id="KW-1185">Reference proteome</keyword>
<proteinExistence type="predicted"/>
<protein>
    <submittedName>
        <fullName evidence="3">Uncharacterized protein</fullName>
    </submittedName>
</protein>
<sequence>MHSFLHADEWNEGSKTEMSETARGANSPIRQLHSNALPSVHSHNLSQMEILNVWLCVMNCTYFFTHLFHIMTHEQAVIQSYYVRVKDPSFVPSSVSIQIDKLYDATNYFDIIQREDINPMNILITKLSKDQWYDLSSKKDKFNFPKRHVFYVRYAIMSFSGFIKRLLLKLIPSSIQLLFGNLYHRFDSSKPSQEKLLSGLLAGTSFIAVTIVYNLSTKIIIDDMKYI</sequence>
<organism evidence="3 4">
    <name type="scientific">Reticulomyxa filosa</name>
    <dbReference type="NCBI Taxonomy" id="46433"/>
    <lineage>
        <taxon>Eukaryota</taxon>
        <taxon>Sar</taxon>
        <taxon>Rhizaria</taxon>
        <taxon>Retaria</taxon>
        <taxon>Foraminifera</taxon>
        <taxon>Monothalamids</taxon>
        <taxon>Reticulomyxidae</taxon>
        <taxon>Reticulomyxa</taxon>
    </lineage>
</organism>
<feature type="transmembrane region" description="Helical" evidence="2">
    <location>
        <begin position="196"/>
        <end position="215"/>
    </location>
</feature>
<evidence type="ECO:0000313" key="4">
    <source>
        <dbReference type="Proteomes" id="UP000023152"/>
    </source>
</evidence>
<comment type="caution">
    <text evidence="3">The sequence shown here is derived from an EMBL/GenBank/DDBJ whole genome shotgun (WGS) entry which is preliminary data.</text>
</comment>
<reference evidence="3 4" key="1">
    <citation type="journal article" date="2013" name="Curr. Biol.">
        <title>The Genome of the Foraminiferan Reticulomyxa filosa.</title>
        <authorList>
            <person name="Glockner G."/>
            <person name="Hulsmann N."/>
            <person name="Schleicher M."/>
            <person name="Noegel A.A."/>
            <person name="Eichinger L."/>
            <person name="Gallinger C."/>
            <person name="Pawlowski J."/>
            <person name="Sierra R."/>
            <person name="Euteneuer U."/>
            <person name="Pillet L."/>
            <person name="Moustafa A."/>
            <person name="Platzer M."/>
            <person name="Groth M."/>
            <person name="Szafranski K."/>
            <person name="Schliwa M."/>
        </authorList>
    </citation>
    <scope>NUCLEOTIDE SEQUENCE [LARGE SCALE GENOMIC DNA]</scope>
</reference>
<dbReference type="Proteomes" id="UP000023152">
    <property type="component" value="Unassembled WGS sequence"/>
</dbReference>
<feature type="compositionally biased region" description="Basic and acidic residues" evidence="1">
    <location>
        <begin position="1"/>
        <end position="20"/>
    </location>
</feature>
<name>X6MT35_RETFI</name>
<dbReference type="AlphaFoldDB" id="X6MT35"/>
<evidence type="ECO:0000256" key="1">
    <source>
        <dbReference type="SAM" id="MobiDB-lite"/>
    </source>
</evidence>
<gene>
    <name evidence="3" type="ORF">RFI_20182</name>
</gene>
<dbReference type="EMBL" id="ASPP01017186">
    <property type="protein sequence ID" value="ETO17148.1"/>
    <property type="molecule type" value="Genomic_DNA"/>
</dbReference>
<keyword evidence="2" id="KW-0812">Transmembrane</keyword>
<accession>X6MT35</accession>